<dbReference type="CDD" id="cd04220">
    <property type="entry name" value="Halocyanin"/>
    <property type="match status" value="1"/>
</dbReference>
<dbReference type="Gene3D" id="2.60.40.420">
    <property type="entry name" value="Cupredoxins - blue copper proteins"/>
    <property type="match status" value="1"/>
</dbReference>
<protein>
    <submittedName>
        <fullName evidence="6">Halocyanin domain-containing protein</fullName>
    </submittedName>
</protein>
<evidence type="ECO:0000256" key="3">
    <source>
        <dbReference type="SAM" id="MobiDB-lite"/>
    </source>
</evidence>
<feature type="domain" description="Blue (type 1) copper" evidence="5">
    <location>
        <begin position="72"/>
        <end position="158"/>
    </location>
</feature>
<keyword evidence="4" id="KW-0472">Membrane</keyword>
<accession>A0ABD5UWB5</accession>
<evidence type="ECO:0000256" key="4">
    <source>
        <dbReference type="SAM" id="Phobius"/>
    </source>
</evidence>
<dbReference type="InterPro" id="IPR006311">
    <property type="entry name" value="TAT_signal"/>
</dbReference>
<evidence type="ECO:0000256" key="1">
    <source>
        <dbReference type="ARBA" id="ARBA00022723"/>
    </source>
</evidence>
<feature type="region of interest" description="Disordered" evidence="3">
    <location>
        <begin position="162"/>
        <end position="206"/>
    </location>
</feature>
<keyword evidence="4" id="KW-1133">Transmembrane helix</keyword>
<dbReference type="Pfam" id="PF00127">
    <property type="entry name" value="Copper-bind"/>
    <property type="match status" value="1"/>
</dbReference>
<feature type="transmembrane region" description="Helical" evidence="4">
    <location>
        <begin position="219"/>
        <end position="240"/>
    </location>
</feature>
<evidence type="ECO:0000259" key="5">
    <source>
        <dbReference type="Pfam" id="PF00127"/>
    </source>
</evidence>
<gene>
    <name evidence="6" type="ORF">ACFQE9_03205</name>
</gene>
<organism evidence="6 7">
    <name type="scientific">Halopenitus salinus</name>
    <dbReference type="NCBI Taxonomy" id="1198295"/>
    <lineage>
        <taxon>Archaea</taxon>
        <taxon>Methanobacteriati</taxon>
        <taxon>Methanobacteriota</taxon>
        <taxon>Stenosarchaea group</taxon>
        <taxon>Halobacteria</taxon>
        <taxon>Halobacteriales</taxon>
        <taxon>Haloferacaceae</taxon>
        <taxon>Halopenitus</taxon>
    </lineage>
</organism>
<keyword evidence="4" id="KW-0812">Transmembrane</keyword>
<sequence length="244" mass="23840">MSETNAVSRDASGADGGATLGRREFFRVGAGAAAATAGIAAGSGTVAAAYDGWLEDVSNYEGTVDHTGEDEVTVTVGAGNGLLFDPPAILVDPGTTVVWEWSGQGGQHNVVHADGDAFGSELTEEAGYTFEHVFEEEGTFPYSCEPHETVGMKGVVAVGSTDDDLVEPEGGGGEGGSGGGDSNGDSGGGSGSANGSGGGDGGNASAPASGGVTLSGNDLVGIGLTLGFSAVLFALAFGNIDPEE</sequence>
<evidence type="ECO:0000313" key="6">
    <source>
        <dbReference type="EMBL" id="MFC6891627.1"/>
    </source>
</evidence>
<dbReference type="InterPro" id="IPR008972">
    <property type="entry name" value="Cupredoxin"/>
</dbReference>
<dbReference type="AlphaFoldDB" id="A0ABD5UWB5"/>
<dbReference type="Proteomes" id="UP001596296">
    <property type="component" value="Unassembled WGS sequence"/>
</dbReference>
<dbReference type="GO" id="GO:0046872">
    <property type="term" value="F:metal ion binding"/>
    <property type="evidence" value="ECO:0007669"/>
    <property type="project" value="UniProtKB-KW"/>
</dbReference>
<keyword evidence="7" id="KW-1185">Reference proteome</keyword>
<keyword evidence="1" id="KW-0479">Metal-binding</keyword>
<comment type="caution">
    <text evidence="6">The sequence shown here is derived from an EMBL/GenBank/DDBJ whole genome shotgun (WGS) entry which is preliminary data.</text>
</comment>
<dbReference type="RefSeq" id="WP_379740218.1">
    <property type="nucleotide sequence ID" value="NZ_JBHSVN010000001.1"/>
</dbReference>
<feature type="compositionally biased region" description="Gly residues" evidence="3">
    <location>
        <begin position="169"/>
        <end position="202"/>
    </location>
</feature>
<evidence type="ECO:0000256" key="2">
    <source>
        <dbReference type="ARBA" id="ARBA00023008"/>
    </source>
</evidence>
<dbReference type="PROSITE" id="PS51318">
    <property type="entry name" value="TAT"/>
    <property type="match status" value="1"/>
</dbReference>
<dbReference type="InterPro" id="IPR000923">
    <property type="entry name" value="BlueCu_1"/>
</dbReference>
<reference evidence="6 7" key="1">
    <citation type="journal article" date="2019" name="Int. J. Syst. Evol. Microbiol.">
        <title>The Global Catalogue of Microorganisms (GCM) 10K type strain sequencing project: providing services to taxonomists for standard genome sequencing and annotation.</title>
        <authorList>
            <consortium name="The Broad Institute Genomics Platform"/>
            <consortium name="The Broad Institute Genome Sequencing Center for Infectious Disease"/>
            <person name="Wu L."/>
            <person name="Ma J."/>
        </authorList>
    </citation>
    <scope>NUCLEOTIDE SEQUENCE [LARGE SCALE GENOMIC DNA]</scope>
    <source>
        <strain evidence="6 7">SKJ47</strain>
    </source>
</reference>
<dbReference type="NCBIfam" id="TIGR03102">
    <property type="entry name" value="halo_cynanin"/>
    <property type="match status" value="1"/>
</dbReference>
<keyword evidence="2" id="KW-0186">Copper</keyword>
<name>A0ABD5UWB5_9EURY</name>
<evidence type="ECO:0000313" key="7">
    <source>
        <dbReference type="Proteomes" id="UP001596296"/>
    </source>
</evidence>
<dbReference type="EMBL" id="JBHSXL010000003">
    <property type="protein sequence ID" value="MFC6891627.1"/>
    <property type="molecule type" value="Genomic_DNA"/>
</dbReference>
<dbReference type="SUPFAM" id="SSF49503">
    <property type="entry name" value="Cupredoxins"/>
    <property type="match status" value="1"/>
</dbReference>
<dbReference type="InterPro" id="IPR017533">
    <property type="entry name" value="Halocyanin"/>
</dbReference>
<proteinExistence type="predicted"/>